<dbReference type="Proteomes" id="UP000512167">
    <property type="component" value="Chromosome"/>
</dbReference>
<dbReference type="RefSeq" id="WP_312031033.1">
    <property type="nucleotide sequence ID" value="NZ_CP051151.1"/>
</dbReference>
<dbReference type="EMBL" id="CP051151">
    <property type="protein sequence ID" value="QLY40205.1"/>
    <property type="molecule type" value="Genomic_DNA"/>
</dbReference>
<protein>
    <submittedName>
        <fullName evidence="1">Uncharacterized protein</fullName>
    </submittedName>
</protein>
<proteinExistence type="predicted"/>
<organism evidence="1 2">
    <name type="scientific">Hujiaoplasma nucleasis</name>
    <dbReference type="NCBI Taxonomy" id="2725268"/>
    <lineage>
        <taxon>Bacteria</taxon>
        <taxon>Bacillati</taxon>
        <taxon>Mycoplasmatota</taxon>
        <taxon>Mollicutes</taxon>
        <taxon>Candidatus Izemoplasmatales</taxon>
        <taxon>Hujiaoplasmataceae</taxon>
        <taxon>Hujiaoplasma</taxon>
    </lineage>
</organism>
<dbReference type="AlphaFoldDB" id="A0A7L6N5C7"/>
<name>A0A7L6N5C7_9MOLU</name>
<keyword evidence="2" id="KW-1185">Reference proteome</keyword>
<gene>
    <name evidence="1" type="ORF">HF295_04730</name>
</gene>
<evidence type="ECO:0000313" key="1">
    <source>
        <dbReference type="EMBL" id="QLY40205.1"/>
    </source>
</evidence>
<accession>A0A7L6N5C7</accession>
<sequence>MDNNIKFQQQVSIINELKKRALITDFEWYRCIQKLIDHFIEKSNK</sequence>
<reference evidence="1 2" key="1">
    <citation type="submission" date="2020-04" db="EMBL/GenBank/DDBJ databases">
        <authorList>
            <person name="Zheng R.K."/>
            <person name="Sun C.M."/>
        </authorList>
    </citation>
    <scope>NUCLEOTIDE SEQUENCE [LARGE SCALE GENOMIC DNA]</scope>
    <source>
        <strain evidence="2">zrk29</strain>
    </source>
</reference>
<dbReference type="KEGG" id="tbk:HF295_04730"/>
<evidence type="ECO:0000313" key="2">
    <source>
        <dbReference type="Proteomes" id="UP000512167"/>
    </source>
</evidence>